<evidence type="ECO:0000259" key="2">
    <source>
        <dbReference type="Pfam" id="PF20703"/>
    </source>
</evidence>
<dbReference type="EMBL" id="VCKZ01000066">
    <property type="protein sequence ID" value="TMR40169.1"/>
    <property type="molecule type" value="Genomic_DNA"/>
</dbReference>
<protein>
    <recommendedName>
        <fullName evidence="2">Novel STAND NTPase 1 domain-containing protein</fullName>
    </recommendedName>
</protein>
<proteinExistence type="predicted"/>
<evidence type="ECO:0000256" key="1">
    <source>
        <dbReference type="SAM" id="MobiDB-lite"/>
    </source>
</evidence>
<gene>
    <name evidence="3" type="ORF">ETD96_12155</name>
</gene>
<dbReference type="OrthoDB" id="3204522at2"/>
<feature type="region of interest" description="Disordered" evidence="1">
    <location>
        <begin position="1"/>
        <end position="23"/>
    </location>
</feature>
<dbReference type="Gene3D" id="1.25.40.10">
    <property type="entry name" value="Tetratricopeptide repeat domain"/>
    <property type="match status" value="1"/>
</dbReference>
<accession>A0A5S4H573</accession>
<dbReference type="InterPro" id="IPR049052">
    <property type="entry name" value="nSTAND1"/>
</dbReference>
<feature type="compositionally biased region" description="Basic and acidic residues" evidence="1">
    <location>
        <begin position="14"/>
        <end position="23"/>
    </location>
</feature>
<comment type="caution">
    <text evidence="3">The sequence shown here is derived from an EMBL/GenBank/DDBJ whole genome shotgun (WGS) entry which is preliminary data.</text>
</comment>
<keyword evidence="4" id="KW-1185">Reference proteome</keyword>
<dbReference type="Proteomes" id="UP000305238">
    <property type="component" value="Unassembled WGS sequence"/>
</dbReference>
<feature type="domain" description="Novel STAND NTPase 1" evidence="2">
    <location>
        <begin position="12"/>
        <end position="220"/>
    </location>
</feature>
<dbReference type="InterPro" id="IPR027417">
    <property type="entry name" value="P-loop_NTPase"/>
</dbReference>
<dbReference type="AlphaFoldDB" id="A0A5S4H573"/>
<dbReference type="RefSeq" id="WP_138636424.1">
    <property type="nucleotide sequence ID" value="NZ_JASWDG010000129.1"/>
</dbReference>
<organism evidence="3 4">
    <name type="scientific">Actinomadura geliboluensis</name>
    <dbReference type="NCBI Taxonomy" id="882440"/>
    <lineage>
        <taxon>Bacteria</taxon>
        <taxon>Bacillati</taxon>
        <taxon>Actinomycetota</taxon>
        <taxon>Actinomycetes</taxon>
        <taxon>Streptosporangiales</taxon>
        <taxon>Thermomonosporaceae</taxon>
        <taxon>Actinomadura</taxon>
    </lineage>
</organism>
<dbReference type="SUPFAM" id="SSF52540">
    <property type="entry name" value="P-loop containing nucleoside triphosphate hydrolases"/>
    <property type="match status" value="1"/>
</dbReference>
<sequence length="558" mass="59024">MTAQSPLGPPGPHLGERAFGESDRTAFGGRGAETADVAALWARNRLVVMHGMAGAGKTSLLRAGIVPFLRDDGADVLPVAHVAHRPPFPVAALSERNVFRLAVLASWYTRASPVHISEVTVGAFLRRHRRIDRFGDRLPLLGAIDGAEALLRASGRHERDRRDFVDELAAAMKEVPDLHLMLVVRSDAVDEAVDLAARLGQAPPATYELGTLTPEAAREAAAVSLGVTGPPGAAVAGALVRELRTVRAAGGVQTTSRVEPVLLRLVCERLAGESAAVPEIPAARLRTEVDRVLVDFCAHSLATIAADQSLPAGTLLSWFRSVFGGSRGRAGVPAAGSCADMPGAVVDAVQDAHLIRARIRDGAHYYELQHPRLIEPLEQLPESAVPIRRPGPSARLAQAHRALSDSDPELARRHAEAAVRACGAGDFRVLAAATTFLGDIAYERGDAETAVAHYREAAEFSEAVPDNAAVGWLLAAIGRILLASDPGTAVRDLQAAAGRLPHELSIQTALGQALLRSGRIRAARAVFEDVLGRDSTNREALTANREALTAKRDVSGIA</sequence>
<dbReference type="SUPFAM" id="SSF48452">
    <property type="entry name" value="TPR-like"/>
    <property type="match status" value="1"/>
</dbReference>
<name>A0A5S4H573_9ACTN</name>
<dbReference type="Pfam" id="PF20703">
    <property type="entry name" value="nSTAND1"/>
    <property type="match status" value="1"/>
</dbReference>
<dbReference type="InterPro" id="IPR011990">
    <property type="entry name" value="TPR-like_helical_dom_sf"/>
</dbReference>
<reference evidence="3 4" key="1">
    <citation type="submission" date="2019-05" db="EMBL/GenBank/DDBJ databases">
        <title>Draft genome sequence of Actinomadura geliboluensis A8036.</title>
        <authorList>
            <person name="Saricaoglu S."/>
            <person name="Isik K."/>
        </authorList>
    </citation>
    <scope>NUCLEOTIDE SEQUENCE [LARGE SCALE GENOMIC DNA]</scope>
    <source>
        <strain evidence="3 4">A8036</strain>
    </source>
</reference>
<evidence type="ECO:0000313" key="4">
    <source>
        <dbReference type="Proteomes" id="UP000305238"/>
    </source>
</evidence>
<evidence type="ECO:0000313" key="3">
    <source>
        <dbReference type="EMBL" id="TMR40169.1"/>
    </source>
</evidence>